<proteinExistence type="predicted"/>
<keyword evidence="3" id="KW-0804">Transcription</keyword>
<feature type="compositionally biased region" description="Basic and acidic residues" evidence="5">
    <location>
        <begin position="1"/>
        <end position="10"/>
    </location>
</feature>
<dbReference type="PANTHER" id="PTHR30055">
    <property type="entry name" value="HTH-TYPE TRANSCRIPTIONAL REGULATOR RUTR"/>
    <property type="match status" value="1"/>
</dbReference>
<keyword evidence="1" id="KW-0805">Transcription regulation</keyword>
<feature type="DNA-binding region" description="H-T-H motif" evidence="4">
    <location>
        <begin position="78"/>
        <end position="97"/>
    </location>
</feature>
<feature type="compositionally biased region" description="Polar residues" evidence="5">
    <location>
        <begin position="17"/>
        <end position="29"/>
    </location>
</feature>
<dbReference type="SUPFAM" id="SSF48498">
    <property type="entry name" value="Tetracyclin repressor-like, C-terminal domain"/>
    <property type="match status" value="1"/>
</dbReference>
<dbReference type="PANTHER" id="PTHR30055:SF234">
    <property type="entry name" value="HTH-TYPE TRANSCRIPTIONAL REGULATOR BETI"/>
    <property type="match status" value="1"/>
</dbReference>
<comment type="caution">
    <text evidence="7">The sequence shown here is derived from an EMBL/GenBank/DDBJ whole genome shotgun (WGS) entry which is preliminary data.</text>
</comment>
<evidence type="ECO:0000313" key="8">
    <source>
        <dbReference type="Proteomes" id="UP000749040"/>
    </source>
</evidence>
<dbReference type="InterPro" id="IPR050109">
    <property type="entry name" value="HTH-type_TetR-like_transc_reg"/>
</dbReference>
<keyword evidence="8" id="KW-1185">Reference proteome</keyword>
<dbReference type="InterPro" id="IPR036271">
    <property type="entry name" value="Tet_transcr_reg_TetR-rel_C_sf"/>
</dbReference>
<dbReference type="PROSITE" id="PS50977">
    <property type="entry name" value="HTH_TETR_2"/>
    <property type="match status" value="1"/>
</dbReference>
<evidence type="ECO:0000256" key="5">
    <source>
        <dbReference type="SAM" id="MobiDB-lite"/>
    </source>
</evidence>
<protein>
    <submittedName>
        <fullName evidence="7">TetR/AcrR family transcriptional regulator</fullName>
    </submittedName>
</protein>
<dbReference type="Gene3D" id="1.10.357.10">
    <property type="entry name" value="Tetracycline Repressor, domain 2"/>
    <property type="match status" value="1"/>
</dbReference>
<accession>A0ABS2U286</accession>
<evidence type="ECO:0000256" key="1">
    <source>
        <dbReference type="ARBA" id="ARBA00023015"/>
    </source>
</evidence>
<dbReference type="SUPFAM" id="SSF46689">
    <property type="entry name" value="Homeodomain-like"/>
    <property type="match status" value="1"/>
</dbReference>
<feature type="region of interest" description="Disordered" evidence="5">
    <location>
        <begin position="1"/>
        <end position="54"/>
    </location>
</feature>
<evidence type="ECO:0000256" key="3">
    <source>
        <dbReference type="ARBA" id="ARBA00023163"/>
    </source>
</evidence>
<evidence type="ECO:0000259" key="6">
    <source>
        <dbReference type="PROSITE" id="PS50977"/>
    </source>
</evidence>
<dbReference type="Pfam" id="PF00440">
    <property type="entry name" value="TetR_N"/>
    <property type="match status" value="1"/>
</dbReference>
<feature type="domain" description="HTH tetR-type" evidence="6">
    <location>
        <begin position="57"/>
        <end position="115"/>
    </location>
</feature>
<name>A0ABS2U286_9ACTN</name>
<sequence>MSTKRRDLRPSGESTEELSGTRASGSAAQSADAVGRPAAGGGTAPEAAHEPQRADALRNRERILQVAHDAFAESGTTSLNVIAKRAGVGAGTLYRHFPTREDLILAVYRHDVQRLVDSVDDVLATHTALDAFRVWFRTLADYVRLKHGLGEALHTAAVQDVVNETYAPVTAAVGVLLRACVADGSVRPGLDPADVLLLMGFLWRVGPGEEGRAQAERIMELTIDGFRPGPRG</sequence>
<dbReference type="InterPro" id="IPR001647">
    <property type="entry name" value="HTH_TetR"/>
</dbReference>
<gene>
    <name evidence="7" type="ORF">ITX44_29625</name>
</gene>
<reference evidence="7 8" key="1">
    <citation type="submission" date="2021-01" db="EMBL/GenBank/DDBJ databases">
        <title>Streptomyces acididurans sp. nov., isolated from a peat swamp forest soil.</title>
        <authorList>
            <person name="Chantavorakit T."/>
            <person name="Duangmal K."/>
        </authorList>
    </citation>
    <scope>NUCLEOTIDE SEQUENCE [LARGE SCALE GENOMIC DNA]</scope>
    <source>
        <strain evidence="7 8">KK5PA1</strain>
    </source>
</reference>
<evidence type="ECO:0000256" key="4">
    <source>
        <dbReference type="PROSITE-ProRule" id="PRU00335"/>
    </source>
</evidence>
<evidence type="ECO:0000256" key="2">
    <source>
        <dbReference type="ARBA" id="ARBA00023125"/>
    </source>
</evidence>
<dbReference type="Proteomes" id="UP000749040">
    <property type="component" value="Unassembled WGS sequence"/>
</dbReference>
<keyword evidence="2 4" id="KW-0238">DNA-binding</keyword>
<dbReference type="EMBL" id="JADKYB010000019">
    <property type="protein sequence ID" value="MBM9508640.1"/>
    <property type="molecule type" value="Genomic_DNA"/>
</dbReference>
<dbReference type="InterPro" id="IPR009057">
    <property type="entry name" value="Homeodomain-like_sf"/>
</dbReference>
<dbReference type="InterPro" id="IPR049445">
    <property type="entry name" value="TetR_SbtR-like_C"/>
</dbReference>
<evidence type="ECO:0000313" key="7">
    <source>
        <dbReference type="EMBL" id="MBM9508640.1"/>
    </source>
</evidence>
<dbReference type="Pfam" id="PF21597">
    <property type="entry name" value="TetR_C_43"/>
    <property type="match status" value="1"/>
</dbReference>
<organism evidence="7 8">
    <name type="scientific">Actinacidiphila acididurans</name>
    <dbReference type="NCBI Taxonomy" id="2784346"/>
    <lineage>
        <taxon>Bacteria</taxon>
        <taxon>Bacillati</taxon>
        <taxon>Actinomycetota</taxon>
        <taxon>Actinomycetes</taxon>
        <taxon>Kitasatosporales</taxon>
        <taxon>Streptomycetaceae</taxon>
        <taxon>Actinacidiphila</taxon>
    </lineage>
</organism>